<dbReference type="Proteomes" id="UP000695802">
    <property type="component" value="Unassembled WGS sequence"/>
</dbReference>
<accession>A0ABS3B8S0</accession>
<feature type="chain" id="PRO_5045402391" evidence="1">
    <location>
        <begin position="21"/>
        <end position="391"/>
    </location>
</feature>
<gene>
    <name evidence="3" type="ORF">JR064_20780</name>
</gene>
<keyword evidence="3" id="KW-0378">Hydrolase</keyword>
<keyword evidence="1" id="KW-0732">Signal</keyword>
<evidence type="ECO:0000256" key="1">
    <source>
        <dbReference type="SAM" id="SignalP"/>
    </source>
</evidence>
<dbReference type="EMBL" id="JAFIWB010000034">
    <property type="protein sequence ID" value="MBN6104606.1"/>
    <property type="molecule type" value="Genomic_DNA"/>
</dbReference>
<dbReference type="PANTHER" id="PTHR43784:SF2">
    <property type="entry name" value="GDSL-LIKE LIPASE_ACYLHYDROLASE, PUTATIVE (AFU_ORTHOLOGUE AFUA_2G00820)-RELATED"/>
    <property type="match status" value="1"/>
</dbReference>
<dbReference type="Pfam" id="PF13472">
    <property type="entry name" value="Lipase_GDSL_2"/>
    <property type="match status" value="1"/>
</dbReference>
<organism evidence="3 4">
    <name type="scientific">Xanthomonas bonasiae</name>
    <dbReference type="NCBI Taxonomy" id="2810351"/>
    <lineage>
        <taxon>Bacteria</taxon>
        <taxon>Pseudomonadati</taxon>
        <taxon>Pseudomonadota</taxon>
        <taxon>Gammaproteobacteria</taxon>
        <taxon>Lysobacterales</taxon>
        <taxon>Lysobacteraceae</taxon>
        <taxon>Xanthomonas</taxon>
    </lineage>
</organism>
<dbReference type="SUPFAM" id="SSF52266">
    <property type="entry name" value="SGNH hydrolase"/>
    <property type="match status" value="1"/>
</dbReference>
<dbReference type="PANTHER" id="PTHR43784">
    <property type="entry name" value="GDSL-LIKE LIPASE/ACYLHYDROLASE, PUTATIVE (AFU_ORTHOLOGUE AFUA_2G00820)-RELATED"/>
    <property type="match status" value="1"/>
</dbReference>
<name>A0ABS3B8S0_9XANT</name>
<keyword evidence="4" id="KW-1185">Reference proteome</keyword>
<dbReference type="InterPro" id="IPR053140">
    <property type="entry name" value="GDSL_Rv0518-like"/>
</dbReference>
<feature type="domain" description="SGNH hydrolase-type esterase" evidence="2">
    <location>
        <begin position="187"/>
        <end position="376"/>
    </location>
</feature>
<evidence type="ECO:0000259" key="2">
    <source>
        <dbReference type="Pfam" id="PF13472"/>
    </source>
</evidence>
<dbReference type="InterPro" id="IPR013830">
    <property type="entry name" value="SGNH_hydro"/>
</dbReference>
<sequence>MWRGTVAAALALCMALPAAAQQAAHWLPAWIASPTPDRLDGPAGSSLQFERQSVRQDMRLGTAAQALRFRISNELGTAPLKIGAASVRLAGAARPAQPVLFDGRREIVLPPGGVLLSDPVALRAPALAEIALTLYFPEATRPAVRRTAVRVAEGDVDVSDATALSYRQSVVSAVYAQTTAAPRVVVALGDSITEGATAARGSNSDWPALLGKRLEQACAGQVVVLNAGISGNKLLDAGRSPSALARLDRDVLALPGVDQVLLFEGINDIRHSGPPAFAPGRTAADMQLGYRQVVERLRQHGIATIGATLTPFGASERYEPVSAATRQALNAFIRDGKTFDAVIDFDAILRMPDNPESLPAAITRDHLHPNDAGYARMANAIDLSLFGCKVR</sequence>
<proteinExistence type="predicted"/>
<dbReference type="GO" id="GO:0016787">
    <property type="term" value="F:hydrolase activity"/>
    <property type="evidence" value="ECO:0007669"/>
    <property type="project" value="UniProtKB-KW"/>
</dbReference>
<feature type="signal peptide" evidence="1">
    <location>
        <begin position="1"/>
        <end position="20"/>
    </location>
</feature>
<dbReference type="Gene3D" id="3.40.50.1110">
    <property type="entry name" value="SGNH hydrolase"/>
    <property type="match status" value="1"/>
</dbReference>
<comment type="caution">
    <text evidence="3">The sequence shown here is derived from an EMBL/GenBank/DDBJ whole genome shotgun (WGS) entry which is preliminary data.</text>
</comment>
<dbReference type="InterPro" id="IPR036514">
    <property type="entry name" value="SGNH_hydro_sf"/>
</dbReference>
<dbReference type="CDD" id="cd01830">
    <property type="entry name" value="XynE_like"/>
    <property type="match status" value="1"/>
</dbReference>
<reference evidence="3 4" key="1">
    <citation type="submission" date="2021-02" db="EMBL/GenBank/DDBJ databases">
        <title>Taxonomically Unique Crown Gall-Associated Xanthomonas Stains Have Deficiency in Virulence Repertories.</title>
        <authorList>
            <person name="Mafakheri H."/>
            <person name="Taghavi S.M."/>
            <person name="Dimkic I."/>
            <person name="Nemanja K."/>
            <person name="Osdaghi E."/>
        </authorList>
    </citation>
    <scope>NUCLEOTIDE SEQUENCE [LARGE SCALE GENOMIC DNA]</scope>
    <source>
        <strain evidence="3 4">FX4</strain>
    </source>
</reference>
<protein>
    <submittedName>
        <fullName evidence="3">SGNH/GDSL hydrolase family protein</fullName>
    </submittedName>
</protein>
<dbReference type="RefSeq" id="WP_206231002.1">
    <property type="nucleotide sequence ID" value="NZ_JAFIWB010000034.1"/>
</dbReference>
<evidence type="ECO:0000313" key="3">
    <source>
        <dbReference type="EMBL" id="MBN6104606.1"/>
    </source>
</evidence>
<evidence type="ECO:0000313" key="4">
    <source>
        <dbReference type="Proteomes" id="UP000695802"/>
    </source>
</evidence>